<evidence type="ECO:0000313" key="2">
    <source>
        <dbReference type="Proteomes" id="UP001276564"/>
    </source>
</evidence>
<keyword evidence="1" id="KW-0328">Glycosyltransferase</keyword>
<dbReference type="SUPFAM" id="SSF53448">
    <property type="entry name" value="Nucleotide-diphospho-sugar transferases"/>
    <property type="match status" value="1"/>
</dbReference>
<dbReference type="Pfam" id="PF13704">
    <property type="entry name" value="Glyco_tranf_2_4"/>
    <property type="match status" value="1"/>
</dbReference>
<comment type="caution">
    <text evidence="1">The sequence shown here is derived from an EMBL/GenBank/DDBJ whole genome shotgun (WGS) entry which is preliminary data.</text>
</comment>
<organism evidence="1 2">
    <name type="scientific">Mesorhizobium abyssinicae</name>
    <dbReference type="NCBI Taxonomy" id="1209958"/>
    <lineage>
        <taxon>Bacteria</taxon>
        <taxon>Pseudomonadati</taxon>
        <taxon>Pseudomonadota</taxon>
        <taxon>Alphaproteobacteria</taxon>
        <taxon>Hyphomicrobiales</taxon>
        <taxon>Phyllobacteriaceae</taxon>
        <taxon>Mesorhizobium</taxon>
    </lineage>
</organism>
<dbReference type="EC" id="2.4.-.-" evidence="1"/>
<dbReference type="Proteomes" id="UP001276564">
    <property type="component" value="Unassembled WGS sequence"/>
</dbReference>
<protein>
    <submittedName>
        <fullName evidence="1">Glycosyltransferase family 2 protein</fullName>
        <ecNumber evidence="1">2.4.-.-</ecNumber>
    </submittedName>
</protein>
<accession>A0ABU5AU18</accession>
<keyword evidence="2" id="KW-1185">Reference proteome</keyword>
<dbReference type="InterPro" id="IPR029044">
    <property type="entry name" value="Nucleotide-diphossugar_trans"/>
</dbReference>
<dbReference type="EMBL" id="JAVIIP010000016">
    <property type="protein sequence ID" value="MDX8540810.1"/>
    <property type="molecule type" value="Genomic_DNA"/>
</dbReference>
<name>A0ABU5AU18_9HYPH</name>
<dbReference type="Gene3D" id="3.90.550.10">
    <property type="entry name" value="Spore Coat Polysaccharide Biosynthesis Protein SpsA, Chain A"/>
    <property type="match status" value="1"/>
</dbReference>
<keyword evidence="1" id="KW-0808">Transferase</keyword>
<sequence>MGAGEILCFVGLRNEATLLPKLLDHYRGLGVDRFFFLDNGSTDGTRELILEQADSHCFHTEGSHFAENIDPPRWINTLMNVFGTGHWCLSIDADELLVYPDFERVDLHRLCDYLDATGSEAVIGSMIDMYADGPLAECGYDGKIPLIEASPYFDPEPGWLRARDGLYPPQQMFGGVRERVFWHGRFKLTFPPCLSKVPIVRWERGRHYHVAQHTISKVRFSELRVALLHFKFVWGFRQKSASSLSENTQLKEKTLEERAAYMEALERNPKLSLRNHRSVRYHDAAQLVDLGWMKTSDRYAEFVANAVGPRQGTAT</sequence>
<evidence type="ECO:0000313" key="1">
    <source>
        <dbReference type="EMBL" id="MDX8540810.1"/>
    </source>
</evidence>
<dbReference type="GO" id="GO:0016757">
    <property type="term" value="F:glycosyltransferase activity"/>
    <property type="evidence" value="ECO:0007669"/>
    <property type="project" value="UniProtKB-KW"/>
</dbReference>
<gene>
    <name evidence="1" type="ORF">RFM23_24650</name>
</gene>
<proteinExistence type="predicted"/>
<dbReference type="RefSeq" id="WP_320321623.1">
    <property type="nucleotide sequence ID" value="NZ_JAVIIP010000016.1"/>
</dbReference>
<reference evidence="1 2" key="1">
    <citation type="submission" date="2023-08" db="EMBL/GenBank/DDBJ databases">
        <title>Implementing the SeqCode for naming new Mesorhizobium species isolated from Vachellia karroo root nodules.</title>
        <authorList>
            <person name="Van Lill M."/>
        </authorList>
    </citation>
    <scope>NUCLEOTIDE SEQUENCE [LARGE SCALE GENOMIC DNA]</scope>
    <source>
        <strain evidence="1 2">VK4B</strain>
    </source>
</reference>